<organism evidence="1 2">
    <name type="scientific">Paramuricea clavata</name>
    <name type="common">Red gorgonian</name>
    <name type="synonym">Violescent sea-whip</name>
    <dbReference type="NCBI Taxonomy" id="317549"/>
    <lineage>
        <taxon>Eukaryota</taxon>
        <taxon>Metazoa</taxon>
        <taxon>Cnidaria</taxon>
        <taxon>Anthozoa</taxon>
        <taxon>Octocorallia</taxon>
        <taxon>Malacalcyonacea</taxon>
        <taxon>Plexauridae</taxon>
        <taxon>Paramuricea</taxon>
    </lineage>
</organism>
<dbReference type="PANTHER" id="PTHR33332">
    <property type="entry name" value="REVERSE TRANSCRIPTASE DOMAIN-CONTAINING PROTEIN"/>
    <property type="match status" value="1"/>
</dbReference>
<dbReference type="EMBL" id="CACRXK020017772">
    <property type="protein sequence ID" value="CAB4031607.1"/>
    <property type="molecule type" value="Genomic_DNA"/>
</dbReference>
<dbReference type="Pfam" id="PF00078">
    <property type="entry name" value="RVT_1"/>
    <property type="match status" value="1"/>
</dbReference>
<reference evidence="1" key="1">
    <citation type="submission" date="2020-04" db="EMBL/GenBank/DDBJ databases">
        <authorList>
            <person name="Alioto T."/>
            <person name="Alioto T."/>
            <person name="Gomez Garrido J."/>
        </authorList>
    </citation>
    <scope>NUCLEOTIDE SEQUENCE</scope>
    <source>
        <strain evidence="1">A484AB</strain>
    </source>
</reference>
<dbReference type="OrthoDB" id="5983390at2759"/>
<sequence length="341" mass="39994">MALVKCQHTWLKGLDNGVKYVRVLSFDFSKAFDSVPHDILFGKVKKLPFNPYIINWMIDFLKDRKQRVTVDGITTEFLKINRGVPQGTVLGPILFSIMVNDIKPVNPINAELCKFADDITIEAPGYDEDDTGAEEVENMKLWSDENRMVLNMNKTYEMIVRGRTSIPLPSCIPSIKRKTWLKILGITLEEIPENWDIHFEEMLKKASGRMYILRVCKYYGFTTKQLELLFQSLIMSLFTFGTELWGGASYTKYISQIDKFINRAYRNGYVTEKSNFREIINKRDKRLWKKILDDENNALRELLPNKLDRTLRQRGHDFELPLVRTERFKKSFVNRCLFNFI</sequence>
<dbReference type="Proteomes" id="UP001152795">
    <property type="component" value="Unassembled WGS sequence"/>
</dbReference>
<evidence type="ECO:0000313" key="2">
    <source>
        <dbReference type="Proteomes" id="UP001152795"/>
    </source>
</evidence>
<name>A0A6S7JK82_PARCT</name>
<evidence type="ECO:0000313" key="1">
    <source>
        <dbReference type="EMBL" id="CAB4031607.1"/>
    </source>
</evidence>
<dbReference type="InterPro" id="IPR000477">
    <property type="entry name" value="RT_dom"/>
</dbReference>
<accession>A0A6S7JK82</accession>
<comment type="caution">
    <text evidence="1">The sequence shown here is derived from an EMBL/GenBank/DDBJ whole genome shotgun (WGS) entry which is preliminary data.</text>
</comment>
<protein>
    <submittedName>
        <fullName evidence="1">Uncharacterized protein</fullName>
    </submittedName>
</protein>
<proteinExistence type="predicted"/>
<dbReference type="PROSITE" id="PS50878">
    <property type="entry name" value="RT_POL"/>
    <property type="match status" value="1"/>
</dbReference>
<dbReference type="InterPro" id="IPR043502">
    <property type="entry name" value="DNA/RNA_pol_sf"/>
</dbReference>
<keyword evidence="2" id="KW-1185">Reference proteome</keyword>
<dbReference type="AlphaFoldDB" id="A0A6S7JK82"/>
<dbReference type="SUPFAM" id="SSF56672">
    <property type="entry name" value="DNA/RNA polymerases"/>
    <property type="match status" value="1"/>
</dbReference>
<gene>
    <name evidence="1" type="ORF">PACLA_8A003211</name>
</gene>